<dbReference type="InterPro" id="IPR002220">
    <property type="entry name" value="DapA-like"/>
</dbReference>
<dbReference type="PANTHER" id="PTHR12128:SF72">
    <property type="entry name" value="DIHYDRODIPICOLINATE SYNTHASE"/>
    <property type="match status" value="1"/>
</dbReference>
<comment type="similarity">
    <text evidence="2">Belongs to the DapA family.</text>
</comment>
<dbReference type="PRINTS" id="PR00146">
    <property type="entry name" value="DHPICSNTHASE"/>
</dbReference>
<gene>
    <name evidence="4" type="ORF">SAMN05421688_3372</name>
</gene>
<dbReference type="EMBL" id="FOJU01000008">
    <property type="protein sequence ID" value="SFB17034.1"/>
    <property type="molecule type" value="Genomic_DNA"/>
</dbReference>
<dbReference type="PANTHER" id="PTHR12128">
    <property type="entry name" value="DIHYDRODIPICOLINATE SYNTHASE"/>
    <property type="match status" value="1"/>
</dbReference>
<evidence type="ECO:0000256" key="1">
    <source>
        <dbReference type="ARBA" id="ARBA00023239"/>
    </source>
</evidence>
<dbReference type="SUPFAM" id="SSF51569">
    <property type="entry name" value="Aldolase"/>
    <property type="match status" value="1"/>
</dbReference>
<sequence length="316" mass="33528">MPFDPTRLHGIHAATVCPLRPDYAIDRGGLAAHVTRVMDCAGIKGLLINGHAGENAQLSREAKREVVEILRDAFPDVWLTCGVYSESALEAADHARDVAAAGGDAVLVFPPNGWALGQSLASVVDHHARIAGATDLPVVLYQAPVTAGRMAYPVETLLALCALPHVVAIKEGSWEIARYDANRRAVRAAFPDIAVLASGDEHLLTGYLIGTEGSQVSLAAVLPDLTVDLWDAAAAQDWDRARALHDRLAPLVSAIYSPPPGVSPTACLKTCLVLLGHLDNDRTAPPTRPPGDAHREVLRAALEVALTRTLDVAQYG</sequence>
<feature type="active site" description="Proton donor/acceptor" evidence="3">
    <location>
        <position position="141"/>
    </location>
</feature>
<dbReference type="SMART" id="SM01130">
    <property type="entry name" value="DHDPS"/>
    <property type="match status" value="1"/>
</dbReference>
<dbReference type="AlphaFoldDB" id="A0A1I0YUR8"/>
<dbReference type="Pfam" id="PF00701">
    <property type="entry name" value="DHDPS"/>
    <property type="match status" value="1"/>
</dbReference>
<keyword evidence="5" id="KW-1185">Reference proteome</keyword>
<dbReference type="STRING" id="871651.SAMN05421688_3372"/>
<accession>A0A1I0YUR8</accession>
<name>A0A1I0YUR8_9RHOB</name>
<feature type="active site" description="Schiff-base intermediate with substrate" evidence="3">
    <location>
        <position position="170"/>
    </location>
</feature>
<protein>
    <submittedName>
        <fullName evidence="4">4-hydroxy-tetrahydrodipicolinate synthase</fullName>
    </submittedName>
</protein>
<proteinExistence type="inferred from homology"/>
<reference evidence="4 5" key="1">
    <citation type="submission" date="2016-10" db="EMBL/GenBank/DDBJ databases">
        <authorList>
            <person name="de Groot N.N."/>
        </authorList>
    </citation>
    <scope>NUCLEOTIDE SEQUENCE [LARGE SCALE GENOMIC DNA]</scope>
    <source>
        <strain evidence="4 5">DSM 29316</strain>
    </source>
</reference>
<dbReference type="PIRSF" id="PIRSF001365">
    <property type="entry name" value="DHDPS"/>
    <property type="match status" value="1"/>
</dbReference>
<dbReference type="InterPro" id="IPR013785">
    <property type="entry name" value="Aldolase_TIM"/>
</dbReference>
<evidence type="ECO:0000256" key="2">
    <source>
        <dbReference type="PIRNR" id="PIRNR001365"/>
    </source>
</evidence>
<evidence type="ECO:0000256" key="3">
    <source>
        <dbReference type="PIRSR" id="PIRSR001365-1"/>
    </source>
</evidence>
<dbReference type="CDD" id="cd00408">
    <property type="entry name" value="DHDPS-like"/>
    <property type="match status" value="1"/>
</dbReference>
<evidence type="ECO:0000313" key="5">
    <source>
        <dbReference type="Proteomes" id="UP000198796"/>
    </source>
</evidence>
<dbReference type="GO" id="GO:0008840">
    <property type="term" value="F:4-hydroxy-tetrahydrodipicolinate synthase activity"/>
    <property type="evidence" value="ECO:0007669"/>
    <property type="project" value="TreeGrafter"/>
</dbReference>
<keyword evidence="1 2" id="KW-0456">Lyase</keyword>
<evidence type="ECO:0000313" key="4">
    <source>
        <dbReference type="EMBL" id="SFB17034.1"/>
    </source>
</evidence>
<dbReference type="RefSeq" id="WP_175501307.1">
    <property type="nucleotide sequence ID" value="NZ_FOJU01000008.1"/>
</dbReference>
<dbReference type="Gene3D" id="3.20.20.70">
    <property type="entry name" value="Aldolase class I"/>
    <property type="match status" value="1"/>
</dbReference>
<dbReference type="Proteomes" id="UP000198796">
    <property type="component" value="Unassembled WGS sequence"/>
</dbReference>
<organism evidence="4 5">
    <name type="scientific">Poseidonocella pacifica</name>
    <dbReference type="NCBI Taxonomy" id="871651"/>
    <lineage>
        <taxon>Bacteria</taxon>
        <taxon>Pseudomonadati</taxon>
        <taxon>Pseudomonadota</taxon>
        <taxon>Alphaproteobacteria</taxon>
        <taxon>Rhodobacterales</taxon>
        <taxon>Roseobacteraceae</taxon>
        <taxon>Poseidonocella</taxon>
    </lineage>
</organism>